<reference evidence="1 2" key="1">
    <citation type="submission" date="2024-01" db="EMBL/GenBank/DDBJ databases">
        <title>The genomes of 5 underutilized Papilionoideae crops provide insights into root nodulation and disease resistanc.</title>
        <authorList>
            <person name="Jiang F."/>
        </authorList>
    </citation>
    <scope>NUCLEOTIDE SEQUENCE [LARGE SCALE GENOMIC DNA]</scope>
    <source>
        <strain evidence="1">JINMINGXINNONG_FW02</strain>
        <tissue evidence="1">Leaves</tissue>
    </source>
</reference>
<organism evidence="1 2">
    <name type="scientific">Phaseolus coccineus</name>
    <name type="common">Scarlet runner bean</name>
    <name type="synonym">Phaseolus multiflorus</name>
    <dbReference type="NCBI Taxonomy" id="3886"/>
    <lineage>
        <taxon>Eukaryota</taxon>
        <taxon>Viridiplantae</taxon>
        <taxon>Streptophyta</taxon>
        <taxon>Embryophyta</taxon>
        <taxon>Tracheophyta</taxon>
        <taxon>Spermatophyta</taxon>
        <taxon>Magnoliopsida</taxon>
        <taxon>eudicotyledons</taxon>
        <taxon>Gunneridae</taxon>
        <taxon>Pentapetalae</taxon>
        <taxon>rosids</taxon>
        <taxon>fabids</taxon>
        <taxon>Fabales</taxon>
        <taxon>Fabaceae</taxon>
        <taxon>Papilionoideae</taxon>
        <taxon>50 kb inversion clade</taxon>
        <taxon>NPAAA clade</taxon>
        <taxon>indigoferoid/millettioid clade</taxon>
        <taxon>Phaseoleae</taxon>
        <taxon>Phaseolus</taxon>
    </lineage>
</organism>
<protein>
    <submittedName>
        <fullName evidence="1">Uncharacterized protein</fullName>
    </submittedName>
</protein>
<dbReference type="EMBL" id="JAYMYR010000002">
    <property type="protein sequence ID" value="KAK7377172.1"/>
    <property type="molecule type" value="Genomic_DNA"/>
</dbReference>
<dbReference type="AlphaFoldDB" id="A0AAN9NQP8"/>
<keyword evidence="2" id="KW-1185">Reference proteome</keyword>
<sequence>MNWDVKKRNEEGDMKGEGVKTEQLLANFVLAANKAADHVEARWFNLRQSLTERNAKHVMNRGRCRCWYTRAAGAMAADSPAMVAVSENCFD</sequence>
<gene>
    <name evidence="1" type="ORF">VNO80_02592</name>
</gene>
<evidence type="ECO:0000313" key="1">
    <source>
        <dbReference type="EMBL" id="KAK7377172.1"/>
    </source>
</evidence>
<name>A0AAN9NQP8_PHACN</name>
<comment type="caution">
    <text evidence="1">The sequence shown here is derived from an EMBL/GenBank/DDBJ whole genome shotgun (WGS) entry which is preliminary data.</text>
</comment>
<evidence type="ECO:0000313" key="2">
    <source>
        <dbReference type="Proteomes" id="UP001374584"/>
    </source>
</evidence>
<accession>A0AAN9NQP8</accession>
<proteinExistence type="predicted"/>
<dbReference type="Proteomes" id="UP001374584">
    <property type="component" value="Unassembled WGS sequence"/>
</dbReference>